<evidence type="ECO:0000313" key="8">
    <source>
        <dbReference type="EMBL" id="AIY64931.1"/>
    </source>
</evidence>
<protein>
    <recommendedName>
        <fullName evidence="3 6">Flagellar basal body rod protein FlgB</fullName>
    </recommendedName>
</protein>
<dbReference type="OrthoDB" id="9788334at2"/>
<evidence type="ECO:0000256" key="3">
    <source>
        <dbReference type="ARBA" id="ARBA00014376"/>
    </source>
</evidence>
<keyword evidence="8" id="KW-0969">Cilium</keyword>
<dbReference type="InterPro" id="IPR019776">
    <property type="entry name" value="Flagellar_basal_body_rod_CS"/>
</dbReference>
<dbReference type="PANTHER" id="PTHR30435:SF12">
    <property type="entry name" value="FLAGELLAR BASAL BODY ROD PROTEIN FLGB"/>
    <property type="match status" value="1"/>
</dbReference>
<evidence type="ECO:0000259" key="7">
    <source>
        <dbReference type="Pfam" id="PF00460"/>
    </source>
</evidence>
<gene>
    <name evidence="8" type="primary">flgB</name>
    <name evidence="8" type="ORF">OM33_07045</name>
</gene>
<dbReference type="STRING" id="1348114.OM33_07045"/>
<dbReference type="PANTHER" id="PTHR30435">
    <property type="entry name" value="FLAGELLAR PROTEIN"/>
    <property type="match status" value="1"/>
</dbReference>
<dbReference type="GO" id="GO:0071978">
    <property type="term" value="P:bacterial-type flagellum-dependent swarming motility"/>
    <property type="evidence" value="ECO:0007669"/>
    <property type="project" value="TreeGrafter"/>
</dbReference>
<dbReference type="InterPro" id="IPR001444">
    <property type="entry name" value="Flag_bb_rod_N"/>
</dbReference>
<sequence length="134" mass="14685">MAISFDRALGIHPQATLARSQRAEVLATNIANADTPNYKARDIDFSKALEQAKSSQSKRLATTHEKHFDLSINSLESNTLYRIPNQPDTGDGNTVDMQLERGKYVQNAMEYQASINFLGGKFKGLKKALGGQGA</sequence>
<comment type="function">
    <text evidence="5 6">Structural component of flagellum, the bacterial motility apparatus. Part of the rod structure of flagellar basal body.</text>
</comment>
<dbReference type="NCBIfam" id="TIGR01396">
    <property type="entry name" value="FlgB"/>
    <property type="match status" value="1"/>
</dbReference>
<evidence type="ECO:0000256" key="5">
    <source>
        <dbReference type="ARBA" id="ARBA00024934"/>
    </source>
</evidence>
<dbReference type="AlphaFoldDB" id="A0A0A7EFU1"/>
<keyword evidence="4 6" id="KW-0975">Bacterial flagellum</keyword>
<dbReference type="Proteomes" id="UP000030341">
    <property type="component" value="Chromosome 1"/>
</dbReference>
<dbReference type="GO" id="GO:0030694">
    <property type="term" value="C:bacterial-type flagellum basal body, rod"/>
    <property type="evidence" value="ECO:0007669"/>
    <property type="project" value="InterPro"/>
</dbReference>
<keyword evidence="9" id="KW-1185">Reference proteome</keyword>
<evidence type="ECO:0000256" key="1">
    <source>
        <dbReference type="ARBA" id="ARBA00004117"/>
    </source>
</evidence>
<dbReference type="EMBL" id="CP009888">
    <property type="protein sequence ID" value="AIY64931.1"/>
    <property type="molecule type" value="Genomic_DNA"/>
</dbReference>
<keyword evidence="8" id="KW-0966">Cell projection</keyword>
<dbReference type="Pfam" id="PF00460">
    <property type="entry name" value="Flg_bb_rod"/>
    <property type="match status" value="1"/>
</dbReference>
<dbReference type="RefSeq" id="WP_038640358.1">
    <property type="nucleotide sequence ID" value="NZ_CP009888.1"/>
</dbReference>
<comment type="subunit">
    <text evidence="6">The basal body constitutes a major portion of the flagellar organelle and consists of a number of rings mounted on a central rod.</text>
</comment>
<dbReference type="PROSITE" id="PS00588">
    <property type="entry name" value="FLAGELLA_BB_ROD"/>
    <property type="match status" value="1"/>
</dbReference>
<keyword evidence="8" id="KW-0282">Flagellum</keyword>
<feature type="domain" description="Flagellar basal body rod protein N-terminal" evidence="7">
    <location>
        <begin position="18"/>
        <end position="39"/>
    </location>
</feature>
<name>A0A0A7EFU1_9GAMM</name>
<evidence type="ECO:0000256" key="2">
    <source>
        <dbReference type="ARBA" id="ARBA00009677"/>
    </source>
</evidence>
<dbReference type="eggNOG" id="COG1815">
    <property type="taxonomic scope" value="Bacteria"/>
</dbReference>
<evidence type="ECO:0000256" key="6">
    <source>
        <dbReference type="PIRNR" id="PIRNR002889"/>
    </source>
</evidence>
<comment type="subcellular location">
    <subcellularLocation>
        <location evidence="1 6">Bacterial flagellum basal body</location>
    </subcellularLocation>
</comment>
<proteinExistence type="inferred from homology"/>
<reference evidence="8 9" key="1">
    <citation type="submission" date="2014-11" db="EMBL/GenBank/DDBJ databases">
        <title>Complete Genome Sequence of Pseudoalteromonas sp. Strain OCN003 Isolated from Kaneohe Bay, Oahu, Hawaii.</title>
        <authorList>
            <person name="Beurmann S."/>
            <person name="Videau P."/>
            <person name="Ushijima B."/>
            <person name="Smith A.M."/>
            <person name="Aeby G.S."/>
            <person name="Callahan S.M."/>
            <person name="Belcaid M."/>
        </authorList>
    </citation>
    <scope>NUCLEOTIDE SEQUENCE [LARGE SCALE GENOMIC DNA]</scope>
    <source>
        <strain evidence="8 9">OCN003</strain>
    </source>
</reference>
<dbReference type="HOGENOM" id="CLU_125463_1_0_6"/>
<organism evidence="8 9">
    <name type="scientific">Pseudoalteromonas piratica</name>
    <dbReference type="NCBI Taxonomy" id="1348114"/>
    <lineage>
        <taxon>Bacteria</taxon>
        <taxon>Pseudomonadati</taxon>
        <taxon>Pseudomonadota</taxon>
        <taxon>Gammaproteobacteria</taxon>
        <taxon>Alteromonadales</taxon>
        <taxon>Pseudoalteromonadaceae</taxon>
        <taxon>Pseudoalteromonas</taxon>
    </lineage>
</organism>
<evidence type="ECO:0000256" key="4">
    <source>
        <dbReference type="ARBA" id="ARBA00023143"/>
    </source>
</evidence>
<comment type="similarity">
    <text evidence="2 6">Belongs to the flagella basal body rod proteins family.</text>
</comment>
<accession>A0A0A7EFU1</accession>
<evidence type="ECO:0000313" key="9">
    <source>
        <dbReference type="Proteomes" id="UP000030341"/>
    </source>
</evidence>
<dbReference type="InterPro" id="IPR006300">
    <property type="entry name" value="FlgB"/>
</dbReference>
<dbReference type="KEGG" id="pseo:OM33_07045"/>
<dbReference type="PIRSF" id="PIRSF002889">
    <property type="entry name" value="Rod_FlgB"/>
    <property type="match status" value="1"/>
</dbReference>